<feature type="binding site" evidence="12 16">
    <location>
        <position position="412"/>
    </location>
    <ligand>
        <name>substrate</name>
    </ligand>
</feature>
<feature type="binding site" evidence="12 15">
    <location>
        <position position="188"/>
    </location>
    <ligand>
        <name>NAD(+)</name>
        <dbReference type="ChEBI" id="CHEBI:57540"/>
    </ligand>
</feature>
<evidence type="ECO:0000256" key="11">
    <source>
        <dbReference type="ARBA" id="ARBA00049489"/>
    </source>
</evidence>
<feature type="binding site" evidence="12 16">
    <location>
        <position position="259"/>
    </location>
    <ligand>
        <name>substrate</name>
    </ligand>
</feature>
<accession>D7UXA4</accession>
<comment type="cofactor">
    <cofactor evidence="12 17">
        <name>Zn(2+)</name>
        <dbReference type="ChEBI" id="CHEBI:29105"/>
    </cofactor>
    <text evidence="12 17">Binds 1 zinc ion per subunit.</text>
</comment>
<dbReference type="SUPFAM" id="SSF53720">
    <property type="entry name" value="ALDH-like"/>
    <property type="match status" value="1"/>
</dbReference>
<feature type="binding site" evidence="12 15">
    <location>
        <position position="127"/>
    </location>
    <ligand>
        <name>NAD(+)</name>
        <dbReference type="ChEBI" id="CHEBI:57540"/>
    </ligand>
</feature>
<dbReference type="GO" id="GO:0051287">
    <property type="term" value="F:NAD binding"/>
    <property type="evidence" value="ECO:0007669"/>
    <property type="project" value="InterPro"/>
</dbReference>
<evidence type="ECO:0000256" key="10">
    <source>
        <dbReference type="ARBA" id="ARBA00023102"/>
    </source>
</evidence>
<comment type="caution">
    <text evidence="19">The sequence shown here is derived from an EMBL/GenBank/DDBJ whole genome shotgun (WGS) entry which is preliminary data.</text>
</comment>
<dbReference type="InterPro" id="IPR012131">
    <property type="entry name" value="Hstdl_DH"/>
</dbReference>
<dbReference type="FunFam" id="1.20.5.1300:FF:000002">
    <property type="entry name" value="Histidinol dehydrogenase, chloroplastic"/>
    <property type="match status" value="1"/>
</dbReference>
<dbReference type="HOGENOM" id="CLU_006732_3_3_9"/>
<dbReference type="Proteomes" id="UP000010119">
    <property type="component" value="Unassembled WGS sequence"/>
</dbReference>
<evidence type="ECO:0000256" key="13">
    <source>
        <dbReference type="PIRNR" id="PIRNR000099"/>
    </source>
</evidence>
<evidence type="ECO:0000256" key="18">
    <source>
        <dbReference type="RuleBase" id="RU004175"/>
    </source>
</evidence>
<evidence type="ECO:0000256" key="2">
    <source>
        <dbReference type="ARBA" id="ARBA00004940"/>
    </source>
</evidence>
<protein>
    <recommendedName>
        <fullName evidence="4 12">Histidinol dehydrogenase</fullName>
        <shortName evidence="12">HDH</shortName>
        <ecNumber evidence="4 12">1.1.1.23</ecNumber>
    </recommendedName>
</protein>
<dbReference type="Gene3D" id="1.20.5.1300">
    <property type="match status" value="1"/>
</dbReference>
<comment type="similarity">
    <text evidence="3 12 13 18">Belongs to the histidinol dehydrogenase family.</text>
</comment>
<dbReference type="FunFam" id="3.40.50.1980:FF:000026">
    <property type="entry name" value="Histidinol dehydrogenase"/>
    <property type="match status" value="1"/>
</dbReference>
<comment type="catalytic activity">
    <reaction evidence="11 12">
        <text>L-histidinol + 2 NAD(+) + H2O = L-histidine + 2 NADH + 3 H(+)</text>
        <dbReference type="Rhea" id="RHEA:20641"/>
        <dbReference type="ChEBI" id="CHEBI:15377"/>
        <dbReference type="ChEBI" id="CHEBI:15378"/>
        <dbReference type="ChEBI" id="CHEBI:57540"/>
        <dbReference type="ChEBI" id="CHEBI:57595"/>
        <dbReference type="ChEBI" id="CHEBI:57699"/>
        <dbReference type="ChEBI" id="CHEBI:57945"/>
        <dbReference type="EC" id="1.1.1.23"/>
    </reaction>
</comment>
<dbReference type="NCBIfam" id="TIGR00069">
    <property type="entry name" value="hisD"/>
    <property type="match status" value="1"/>
</dbReference>
<dbReference type="PANTHER" id="PTHR21256:SF2">
    <property type="entry name" value="HISTIDINE BIOSYNTHESIS TRIFUNCTIONAL PROTEIN"/>
    <property type="match status" value="1"/>
</dbReference>
<evidence type="ECO:0000256" key="12">
    <source>
        <dbReference type="HAMAP-Rule" id="MF_01024"/>
    </source>
</evidence>
<comment type="pathway">
    <text evidence="2 12">Amino-acid biosynthesis; L-histidine biosynthesis; L-histidine from 5-phospho-alpha-D-ribose 1-diphosphate: step 9/9.</text>
</comment>
<feature type="binding site" evidence="12 16">
    <location>
        <position position="417"/>
    </location>
    <ligand>
        <name>substrate</name>
    </ligand>
</feature>
<feature type="binding site" evidence="12 17">
    <location>
        <position position="259"/>
    </location>
    <ligand>
        <name>Zn(2+)</name>
        <dbReference type="ChEBI" id="CHEBI:29105"/>
    </ligand>
</feature>
<evidence type="ECO:0000256" key="5">
    <source>
        <dbReference type="ARBA" id="ARBA00022605"/>
    </source>
</evidence>
<dbReference type="EC" id="1.1.1.23" evidence="4 12"/>
<dbReference type="HAMAP" id="MF_01024">
    <property type="entry name" value="HisD"/>
    <property type="match status" value="1"/>
</dbReference>
<evidence type="ECO:0000313" key="20">
    <source>
        <dbReference type="Proteomes" id="UP000010119"/>
    </source>
</evidence>
<feature type="binding site" evidence="12 16">
    <location>
        <position position="234"/>
    </location>
    <ligand>
        <name>substrate</name>
    </ligand>
</feature>
<feature type="binding site" evidence="12 15">
    <location>
        <position position="211"/>
    </location>
    <ligand>
        <name>NAD(+)</name>
        <dbReference type="ChEBI" id="CHEBI:57540"/>
    </ligand>
</feature>
<dbReference type="PRINTS" id="PR00083">
    <property type="entry name" value="HOLDHDRGNASE"/>
</dbReference>
<evidence type="ECO:0000256" key="16">
    <source>
        <dbReference type="PIRSR" id="PIRSR000099-3"/>
    </source>
</evidence>
<evidence type="ECO:0000256" key="14">
    <source>
        <dbReference type="PIRSR" id="PIRSR000099-1"/>
    </source>
</evidence>
<dbReference type="GO" id="GO:0008270">
    <property type="term" value="F:zinc ion binding"/>
    <property type="evidence" value="ECO:0007669"/>
    <property type="project" value="UniProtKB-UniRule"/>
</dbReference>
<dbReference type="InterPro" id="IPR016161">
    <property type="entry name" value="Ald_DH/histidinol_DH"/>
</dbReference>
<dbReference type="UniPathway" id="UPA00031">
    <property type="reaction ID" value="UER00014"/>
</dbReference>
<organism evidence="19 20">
    <name type="scientific">Listeria grayi DSM 20601</name>
    <dbReference type="NCBI Taxonomy" id="525367"/>
    <lineage>
        <taxon>Bacteria</taxon>
        <taxon>Bacillati</taxon>
        <taxon>Bacillota</taxon>
        <taxon>Bacilli</taxon>
        <taxon>Bacillales</taxon>
        <taxon>Listeriaceae</taxon>
        <taxon>Listeria</taxon>
    </lineage>
</organism>
<reference evidence="19" key="1">
    <citation type="submission" date="2010-06" db="EMBL/GenBank/DDBJ databases">
        <authorList>
            <person name="Muzny D."/>
            <person name="Qin X."/>
            <person name="Buhay C."/>
            <person name="Dugan-Rocha S."/>
            <person name="Ding Y."/>
            <person name="Chen G."/>
            <person name="Hawes A."/>
            <person name="Holder M."/>
            <person name="Jhangiani S."/>
            <person name="Johnson A."/>
            <person name="Khan Z."/>
            <person name="Li Z."/>
            <person name="Liu W."/>
            <person name="Liu X."/>
            <person name="Perez L."/>
            <person name="Shen H."/>
            <person name="Wang Q."/>
            <person name="Watt J."/>
            <person name="Xi L."/>
            <person name="Xin Y."/>
            <person name="Zhou J."/>
            <person name="Deng J."/>
            <person name="Jiang H."/>
            <person name="Liu Y."/>
            <person name="Qu J."/>
            <person name="Song X.-Z."/>
            <person name="Zhang L."/>
            <person name="Villasana D."/>
            <person name="Johnson A."/>
            <person name="Liu J."/>
            <person name="Liyanage D."/>
            <person name="Lorensuhewa L."/>
            <person name="Robinson T."/>
            <person name="Song A."/>
            <person name="Song B.-B."/>
            <person name="Dinh H."/>
            <person name="Thornton R."/>
            <person name="Coyle M."/>
            <person name="Francisco L."/>
            <person name="Jackson L."/>
            <person name="Javaid M."/>
            <person name="Korchina V."/>
            <person name="Kovar C."/>
            <person name="Mata R."/>
            <person name="Mathew T."/>
            <person name="Ngo R."/>
            <person name="Nguyen L."/>
            <person name="Nguyen N."/>
            <person name="Okwuonu G."/>
            <person name="Ongeri F."/>
            <person name="Pham C."/>
            <person name="Simmons D."/>
            <person name="Wilczek-Boney K."/>
            <person name="Hale W."/>
            <person name="Jakkamsetti A."/>
            <person name="Pham P."/>
            <person name="Ruth R."/>
            <person name="San Lucas F."/>
            <person name="Warren J."/>
            <person name="Zhang J."/>
            <person name="Zhao Z."/>
            <person name="Zhou C."/>
            <person name="Zhu D."/>
            <person name="Lee S."/>
            <person name="Bess C."/>
            <person name="Blankenburg K."/>
            <person name="Forbes L."/>
            <person name="Fu Q."/>
            <person name="Gubbala S."/>
            <person name="Hirani K."/>
            <person name="Jayaseelan J.C."/>
            <person name="Lara F."/>
            <person name="Munidasa M."/>
            <person name="Palculict T."/>
            <person name="Patil S."/>
            <person name="Pu L.-L."/>
            <person name="Saada N."/>
            <person name="Tang L."/>
            <person name="Weissenberger G."/>
            <person name="Zhu Y."/>
            <person name="Hemphill L."/>
            <person name="Shang Y."/>
            <person name="Youmans B."/>
            <person name="Ayvaz T."/>
            <person name="Ross M."/>
            <person name="Santibanez J."/>
            <person name="Aqrawi P."/>
            <person name="Gross S."/>
            <person name="Joshi V."/>
            <person name="Fowler G."/>
            <person name="Nazareth L."/>
            <person name="Reid J."/>
            <person name="Worley K."/>
            <person name="Petrosino J."/>
            <person name="Highlander S."/>
            <person name="Gibbs R."/>
        </authorList>
    </citation>
    <scope>NUCLEOTIDE SEQUENCE [LARGE SCALE GENOMIC DNA]</scope>
    <source>
        <strain evidence="19">DSM 20601</strain>
    </source>
</reference>
<keyword evidence="10 12" id="KW-0368">Histidine biosynthesis</keyword>
<dbReference type="STRING" id="525367.HMPREF0556_10865"/>
<keyword evidence="6 12" id="KW-0479">Metal-binding</keyword>
<dbReference type="FunFam" id="3.40.50.1980:FF:000001">
    <property type="entry name" value="Histidinol dehydrogenase"/>
    <property type="match status" value="1"/>
</dbReference>
<evidence type="ECO:0000256" key="8">
    <source>
        <dbReference type="ARBA" id="ARBA00023002"/>
    </source>
</evidence>
<dbReference type="Pfam" id="PF00815">
    <property type="entry name" value="Histidinol_dh"/>
    <property type="match status" value="1"/>
</dbReference>
<dbReference type="GO" id="GO:0000105">
    <property type="term" value="P:L-histidine biosynthetic process"/>
    <property type="evidence" value="ECO:0007669"/>
    <property type="project" value="UniProtKB-UniRule"/>
</dbReference>
<sequence>MKWLQGDFTTIKELLEIERTKDDPQTKKTADAVAAIIQAVRYEGDDALRAYTNSFDNQDILDFRVSSEVITEALNSCDPELLKSLTTAKQNIESFHKQQLANGFVDTEKAGVVRGQLYRPIETVGIYVPGGTAAYPSSVLMNAIPAKIAGVSRIVMVTPPSEAGIPSTILAAAALAGVDEVYKIGGAQAIAALAYGTESIPKVDKIIGPGNRFVAAAKRAVFGEVGIDMIAGPSEIVVAADETANPAFIAADLLSQAEHDPEAAAILITTSQTIAEQTEKAVTDQLQTLARRAIAEQALQDHGKIIVAASTADLFEIVNLLAPEHLEIQLESPFSYLHAVKHAGSIFLGNYASEPLGDYVAGPNHVLPTSGTARFSSPLSVYDFQKRMSFVSYTKEALEAEKDAIIRIAESEGLQAHARAIQIRYKEEF</sequence>
<evidence type="ECO:0000313" key="19">
    <source>
        <dbReference type="EMBL" id="EFI84312.1"/>
    </source>
</evidence>
<feature type="binding site" evidence="12 16">
    <location>
        <position position="325"/>
    </location>
    <ligand>
        <name>substrate</name>
    </ligand>
</feature>
<feature type="active site" description="Proton acceptor" evidence="12 14">
    <location>
        <position position="324"/>
    </location>
</feature>
<evidence type="ECO:0000256" key="7">
    <source>
        <dbReference type="ARBA" id="ARBA00022833"/>
    </source>
</evidence>
<dbReference type="PANTHER" id="PTHR21256">
    <property type="entry name" value="HISTIDINOL DEHYDROGENASE HDH"/>
    <property type="match status" value="1"/>
</dbReference>
<comment type="function">
    <text evidence="1 12">Catalyzes the sequential NAD-dependent oxidations of L-histidinol to L-histidinaldehyde and then to L-histidine.</text>
</comment>
<feature type="binding site" evidence="12 17">
    <location>
        <position position="256"/>
    </location>
    <ligand>
        <name>Zn(2+)</name>
        <dbReference type="ChEBI" id="CHEBI:29105"/>
    </ligand>
</feature>
<feature type="binding site" evidence="12 17">
    <location>
        <position position="358"/>
    </location>
    <ligand>
        <name>Zn(2+)</name>
        <dbReference type="ChEBI" id="CHEBI:29105"/>
    </ligand>
</feature>
<evidence type="ECO:0000256" key="1">
    <source>
        <dbReference type="ARBA" id="ARBA00003850"/>
    </source>
</evidence>
<dbReference type="PIRSF" id="PIRSF000099">
    <property type="entry name" value="Histidinol_dh"/>
    <property type="match status" value="1"/>
</dbReference>
<keyword evidence="8 12" id="KW-0560">Oxidoreductase</keyword>
<dbReference type="PROSITE" id="PS00611">
    <property type="entry name" value="HISOL_DEHYDROGENASE"/>
    <property type="match status" value="1"/>
</dbReference>
<dbReference type="EMBL" id="ACCR02000003">
    <property type="protein sequence ID" value="EFI84312.1"/>
    <property type="molecule type" value="Genomic_DNA"/>
</dbReference>
<evidence type="ECO:0000256" key="15">
    <source>
        <dbReference type="PIRSR" id="PIRSR000099-2"/>
    </source>
</evidence>
<keyword evidence="9 12" id="KW-0520">NAD</keyword>
<dbReference type="RefSeq" id="WP_003757980.1">
    <property type="nucleotide sequence ID" value="NZ_GL538353.1"/>
</dbReference>
<keyword evidence="20" id="KW-1185">Reference proteome</keyword>
<keyword evidence="5 12" id="KW-0028">Amino-acid biosynthesis</keyword>
<evidence type="ECO:0000256" key="6">
    <source>
        <dbReference type="ARBA" id="ARBA00022723"/>
    </source>
</evidence>
<feature type="binding site" evidence="12 16">
    <location>
        <position position="256"/>
    </location>
    <ligand>
        <name>substrate</name>
    </ligand>
</feature>
<dbReference type="AlphaFoldDB" id="D7UXA4"/>
<gene>
    <name evidence="12 19" type="primary">hisD</name>
    <name evidence="19" type="ORF">HMPREF0556_10865</name>
</gene>
<feature type="binding site" evidence="12 16">
    <location>
        <position position="358"/>
    </location>
    <ligand>
        <name>substrate</name>
    </ligand>
</feature>
<evidence type="ECO:0000256" key="3">
    <source>
        <dbReference type="ARBA" id="ARBA00010178"/>
    </source>
</evidence>
<evidence type="ECO:0000256" key="17">
    <source>
        <dbReference type="PIRSR" id="PIRSR000099-4"/>
    </source>
</evidence>
<evidence type="ECO:0000256" key="9">
    <source>
        <dbReference type="ARBA" id="ARBA00023027"/>
    </source>
</evidence>
<evidence type="ECO:0000256" key="4">
    <source>
        <dbReference type="ARBA" id="ARBA00012965"/>
    </source>
</evidence>
<dbReference type="InterPro" id="IPR001692">
    <property type="entry name" value="Histidinol_DH_CS"/>
</dbReference>
<name>D7UXA4_LISGR</name>
<feature type="active site" description="Proton acceptor" evidence="12 14">
    <location>
        <position position="325"/>
    </location>
</feature>
<keyword evidence="7 12" id="KW-0862">Zinc</keyword>
<dbReference type="InterPro" id="IPR022695">
    <property type="entry name" value="Histidinol_DH_monofunct"/>
</dbReference>
<feature type="binding site" evidence="12 17">
    <location>
        <position position="417"/>
    </location>
    <ligand>
        <name>Zn(2+)</name>
        <dbReference type="ChEBI" id="CHEBI:29105"/>
    </ligand>
</feature>
<dbReference type="GO" id="GO:0005829">
    <property type="term" value="C:cytosol"/>
    <property type="evidence" value="ECO:0007669"/>
    <property type="project" value="TreeGrafter"/>
</dbReference>
<proteinExistence type="inferred from homology"/>
<dbReference type="GO" id="GO:0004399">
    <property type="term" value="F:histidinol dehydrogenase activity"/>
    <property type="evidence" value="ECO:0007669"/>
    <property type="project" value="UniProtKB-UniRule"/>
</dbReference>
<dbReference type="CDD" id="cd06572">
    <property type="entry name" value="Histidinol_dh"/>
    <property type="match status" value="1"/>
</dbReference>
<dbReference type="Gene3D" id="3.40.50.1980">
    <property type="entry name" value="Nitrogenase molybdenum iron protein domain"/>
    <property type="match status" value="2"/>
</dbReference>
<dbReference type="eggNOG" id="COG0141">
    <property type="taxonomic scope" value="Bacteria"/>
</dbReference>